<gene>
    <name evidence="2" type="ORF">WMO39_08165</name>
</gene>
<dbReference type="InterPro" id="IPR036439">
    <property type="entry name" value="Dockerin_dom_sf"/>
</dbReference>
<dbReference type="CDD" id="cd14256">
    <property type="entry name" value="Dockerin_I"/>
    <property type="match status" value="1"/>
</dbReference>
<dbReference type="Gene3D" id="1.10.1330.10">
    <property type="entry name" value="Dockerin domain"/>
    <property type="match status" value="1"/>
</dbReference>
<feature type="chain" id="PRO_5045649931" evidence="1">
    <location>
        <begin position="25"/>
        <end position="304"/>
    </location>
</feature>
<feature type="signal peptide" evidence="1">
    <location>
        <begin position="1"/>
        <end position="24"/>
    </location>
</feature>
<evidence type="ECO:0000313" key="2">
    <source>
        <dbReference type="EMBL" id="MEQ2470301.1"/>
    </source>
</evidence>
<proteinExistence type="predicted"/>
<comment type="caution">
    <text evidence="2">The sequence shown here is derived from an EMBL/GenBank/DDBJ whole genome shotgun (WGS) entry which is preliminary data.</text>
</comment>
<dbReference type="SUPFAM" id="SSF63446">
    <property type="entry name" value="Type I dockerin domain"/>
    <property type="match status" value="1"/>
</dbReference>
<reference evidence="2 3" key="1">
    <citation type="submission" date="2024-03" db="EMBL/GenBank/DDBJ databases">
        <title>Human intestinal bacterial collection.</title>
        <authorList>
            <person name="Pauvert C."/>
            <person name="Hitch T.C.A."/>
            <person name="Clavel T."/>
        </authorList>
    </citation>
    <scope>NUCLEOTIDE SEQUENCE [LARGE SCALE GENOMIC DNA]</scope>
    <source>
        <strain evidence="2 3">CLA-JM-H38</strain>
    </source>
</reference>
<keyword evidence="1" id="KW-0732">Signal</keyword>
<dbReference type="EMBL" id="JBBMEZ010000021">
    <property type="protein sequence ID" value="MEQ2470301.1"/>
    <property type="molecule type" value="Genomic_DNA"/>
</dbReference>
<accession>A0ABV1FC45</accession>
<dbReference type="InterPro" id="IPR002105">
    <property type="entry name" value="Dockerin_1_rpt"/>
</dbReference>
<sequence>MKKILAILLAGVMSVTAFGFNASAVEKTDAEIQQEKLGYILNLNKDIWLDCAVIYDGVWPSIMDNAREVYDTDGLSADEYTVALKQVYDMYYDAPLVNIEYAEATYKNALKEENYNNWYSENEWNDFQEKLKNLGDAFDYYYAHKNEFPCNQLTKAFKEMMTSYNKMTNAYTVKGDVNGDGEVNIEDATLVQKYVAHIENLTGAQKMLTNEKNYENITVTTATNLQKHIVGLEPEFKNNDIFIDEQRCVSSLDDTLRWYNYCNFNICPRRNDVTSGTYIDNNFICMDKIFGYRIWCDKNGYDYL</sequence>
<protein>
    <submittedName>
        <fullName evidence="2">Dockerin type I repeat-containing protein</fullName>
    </submittedName>
</protein>
<evidence type="ECO:0000256" key="1">
    <source>
        <dbReference type="SAM" id="SignalP"/>
    </source>
</evidence>
<evidence type="ECO:0000313" key="3">
    <source>
        <dbReference type="Proteomes" id="UP001490816"/>
    </source>
</evidence>
<dbReference type="Pfam" id="PF00404">
    <property type="entry name" value="Dockerin_1"/>
    <property type="match status" value="1"/>
</dbReference>
<keyword evidence="3" id="KW-1185">Reference proteome</keyword>
<name>A0ABV1FC45_9FIRM</name>
<dbReference type="RefSeq" id="WP_117950156.1">
    <property type="nucleotide sequence ID" value="NZ_JBBMEZ010000021.1"/>
</dbReference>
<dbReference type="Proteomes" id="UP001490816">
    <property type="component" value="Unassembled WGS sequence"/>
</dbReference>
<organism evidence="2 3">
    <name type="scientific">Ruminococcoides intestinale</name>
    <dbReference type="NCBI Taxonomy" id="3133162"/>
    <lineage>
        <taxon>Bacteria</taxon>
        <taxon>Bacillati</taxon>
        <taxon>Bacillota</taxon>
        <taxon>Clostridia</taxon>
        <taxon>Eubacteriales</taxon>
        <taxon>Oscillospiraceae</taxon>
        <taxon>Ruminococcoides</taxon>
    </lineage>
</organism>